<proteinExistence type="predicted"/>
<keyword evidence="1" id="KW-0472">Membrane</keyword>
<organism evidence="2 3">
    <name type="scientific">Methylophilus aquaticus</name>
    <dbReference type="NCBI Taxonomy" id="1971610"/>
    <lineage>
        <taxon>Bacteria</taxon>
        <taxon>Pseudomonadati</taxon>
        <taxon>Pseudomonadota</taxon>
        <taxon>Betaproteobacteria</taxon>
        <taxon>Nitrosomonadales</taxon>
        <taxon>Methylophilaceae</taxon>
        <taxon>Methylophilus</taxon>
    </lineage>
</organism>
<evidence type="ECO:0000256" key="1">
    <source>
        <dbReference type="SAM" id="Phobius"/>
    </source>
</evidence>
<dbReference type="EMBL" id="JAVCAP010000021">
    <property type="protein sequence ID" value="MDP8568348.1"/>
    <property type="molecule type" value="Genomic_DNA"/>
</dbReference>
<feature type="transmembrane region" description="Helical" evidence="1">
    <location>
        <begin position="209"/>
        <end position="229"/>
    </location>
</feature>
<name>A0ABT9JUS0_9PROT</name>
<dbReference type="Proteomes" id="UP001225906">
    <property type="component" value="Unassembled WGS sequence"/>
</dbReference>
<dbReference type="Pfam" id="PF03929">
    <property type="entry name" value="PepSY_TM"/>
    <property type="match status" value="1"/>
</dbReference>
<keyword evidence="3" id="KW-1185">Reference proteome</keyword>
<comment type="caution">
    <text evidence="2">The sequence shown here is derived from an EMBL/GenBank/DDBJ whole genome shotgun (WGS) entry which is preliminary data.</text>
</comment>
<dbReference type="InterPro" id="IPR005625">
    <property type="entry name" value="PepSY-ass_TM"/>
</dbReference>
<keyword evidence="1" id="KW-1133">Transmembrane helix</keyword>
<accession>A0ABT9JUS0</accession>
<evidence type="ECO:0000313" key="3">
    <source>
        <dbReference type="Proteomes" id="UP001225906"/>
    </source>
</evidence>
<keyword evidence="1" id="KW-0812">Transmembrane</keyword>
<dbReference type="PANTHER" id="PTHR34219">
    <property type="entry name" value="IRON-REGULATED INNER MEMBRANE PROTEIN-RELATED"/>
    <property type="match status" value="1"/>
</dbReference>
<sequence>MRHYLVLWHRWVGLAMAAFLILAGASGAVIAFEDEIDGWLNPRLLRPAWQSGLPAMDAYRLQQKIQQQLPAGLLMDELAFRVQPGHALAFRLIPASGQSPKVDELLVDPQTGSALGMRLRGESLLQRETVIGFIYRLHYALALPGIAGHLIMGIVALLWTLDTFVAFWLTLPRAGGKSNTGFFKRWQPAWLVKWRASATRINFDLHRAVGLWVCSVLLVFAWSSVMFNLRDQVYLPVMSKLFSFDLSWRSAPRLPAPLSVLPQPWPEAHRMARQAMQHFAKSHHLRIDFEDRLRLDRQRGLYMYSVHSSADLRKDKGNTAILIDAHSGELKGWWLPTQGEAGNTFSNWLGALHMGHVFGLPYRIFICLTGLSLVAISVTGVLIWSRKRTGKMQLKPISRKAVHQGSK</sequence>
<gene>
    <name evidence="2" type="ORF">Q9291_10850</name>
</gene>
<evidence type="ECO:0000313" key="2">
    <source>
        <dbReference type="EMBL" id="MDP8568348.1"/>
    </source>
</evidence>
<dbReference type="RefSeq" id="WP_306390068.1">
    <property type="nucleotide sequence ID" value="NZ_JAVCAP010000021.1"/>
</dbReference>
<dbReference type="PANTHER" id="PTHR34219:SF5">
    <property type="entry name" value="BLR4505 PROTEIN"/>
    <property type="match status" value="1"/>
</dbReference>
<feature type="transmembrane region" description="Helical" evidence="1">
    <location>
        <begin position="362"/>
        <end position="385"/>
    </location>
</feature>
<feature type="transmembrane region" description="Helical" evidence="1">
    <location>
        <begin position="146"/>
        <end position="169"/>
    </location>
</feature>
<reference evidence="3" key="1">
    <citation type="journal article" date="2019" name="Int. J. Syst. Evol. Microbiol.">
        <title>The Global Catalogue of Microorganisms (GCM) 10K type strain sequencing project: providing services to taxonomists for standard genome sequencing and annotation.</title>
        <authorList>
            <consortium name="The Broad Institute Genomics Platform"/>
            <consortium name="The Broad Institute Genome Sequencing Center for Infectious Disease"/>
            <person name="Wu L."/>
            <person name="Ma J."/>
        </authorList>
    </citation>
    <scope>NUCLEOTIDE SEQUENCE [LARGE SCALE GENOMIC DNA]</scope>
    <source>
        <strain evidence="3">VKM B-3159</strain>
    </source>
</reference>
<protein>
    <submittedName>
        <fullName evidence="2">PepSY-associated TM helix domain-containing protein</fullName>
    </submittedName>
</protein>